<feature type="non-terminal residue" evidence="5">
    <location>
        <position position="285"/>
    </location>
</feature>
<dbReference type="Proteomes" id="UP000297736">
    <property type="component" value="Unassembled WGS sequence"/>
</dbReference>
<dbReference type="PROSITE" id="PS00012">
    <property type="entry name" value="PHOSPHOPANTETHEINE"/>
    <property type="match status" value="1"/>
</dbReference>
<dbReference type="InterPro" id="IPR020806">
    <property type="entry name" value="PKS_PP-bd"/>
</dbReference>
<accession>A0A4Z0KFL7</accession>
<dbReference type="GO" id="GO:0031177">
    <property type="term" value="F:phosphopantetheine binding"/>
    <property type="evidence" value="ECO:0007669"/>
    <property type="project" value="InterPro"/>
</dbReference>
<dbReference type="GO" id="GO:0008610">
    <property type="term" value="P:lipid biosynthetic process"/>
    <property type="evidence" value="ECO:0007669"/>
    <property type="project" value="UniProtKB-ARBA"/>
</dbReference>
<evidence type="ECO:0000259" key="4">
    <source>
        <dbReference type="PROSITE" id="PS50075"/>
    </source>
</evidence>
<dbReference type="SUPFAM" id="SSF52777">
    <property type="entry name" value="CoA-dependent acyltransferases"/>
    <property type="match status" value="1"/>
</dbReference>
<dbReference type="Gene3D" id="1.10.1200.10">
    <property type="entry name" value="ACP-like"/>
    <property type="match status" value="1"/>
</dbReference>
<dbReference type="AlphaFoldDB" id="A0A4Z0KFL7"/>
<comment type="caution">
    <text evidence="5">The sequence shown here is derived from an EMBL/GenBank/DDBJ whole genome shotgun (WGS) entry which is preliminary data.</text>
</comment>
<reference evidence="5 6" key="1">
    <citation type="submission" date="2018-10" db="EMBL/GenBank/DDBJ databases">
        <title>Brevibacterium genomes from Austrain hard cheese rinds.</title>
        <authorList>
            <person name="Anast J.M."/>
            <person name="Dzieciol M."/>
            <person name="Schultz D.L."/>
            <person name="Mann E."/>
            <person name="Wagner M."/>
            <person name="Schmitz-Esser S."/>
        </authorList>
    </citation>
    <scope>NUCLEOTIDE SEQUENCE [LARGE SCALE GENOMIC DNA]</scope>
    <source>
        <strain evidence="5 6">L261</strain>
    </source>
</reference>
<dbReference type="Pfam" id="PF00550">
    <property type="entry name" value="PP-binding"/>
    <property type="match status" value="1"/>
</dbReference>
<feature type="domain" description="Carrier" evidence="4">
    <location>
        <begin position="39"/>
        <end position="117"/>
    </location>
</feature>
<dbReference type="InterPro" id="IPR006162">
    <property type="entry name" value="Ppantetheine_attach_site"/>
</dbReference>
<keyword evidence="2" id="KW-0596">Phosphopantetheine</keyword>
<organism evidence="5 6">
    <name type="scientific">Brevibacterium aurantiacum</name>
    <dbReference type="NCBI Taxonomy" id="273384"/>
    <lineage>
        <taxon>Bacteria</taxon>
        <taxon>Bacillati</taxon>
        <taxon>Actinomycetota</taxon>
        <taxon>Actinomycetes</taxon>
        <taxon>Micrococcales</taxon>
        <taxon>Brevibacteriaceae</taxon>
        <taxon>Brevibacterium</taxon>
    </lineage>
</organism>
<evidence type="ECO:0000256" key="1">
    <source>
        <dbReference type="ARBA" id="ARBA00001957"/>
    </source>
</evidence>
<dbReference type="PANTHER" id="PTHR45527:SF1">
    <property type="entry name" value="FATTY ACID SYNTHASE"/>
    <property type="match status" value="1"/>
</dbReference>
<dbReference type="PROSITE" id="PS50075">
    <property type="entry name" value="CARRIER"/>
    <property type="match status" value="1"/>
</dbReference>
<dbReference type="Gene3D" id="3.30.559.10">
    <property type="entry name" value="Chloramphenicol acetyltransferase-like domain"/>
    <property type="match status" value="1"/>
</dbReference>
<dbReference type="InterPro" id="IPR045851">
    <property type="entry name" value="AMP-bd_C_sf"/>
</dbReference>
<sequence length="285" mass="30649">MVPTVFIRIDSFPTTPNGKLDRRALPAPDLGTLSTGGRAPGTDTEKLLAGVFRDVLNLPDTTVLSVDDDFFRLGGHSLLATRVIARINADTGAGLSLRDVFDAPTIAGLGERIDRVTGDGSGVGSSVLRVGDVKRPDVVPASFGQQSLWLIDQLGGPKNQYVVPTVLHLTGDLDITALRQAVHDVVARHEALRTLLVDVDGQVTQQIIPAADAAARLRMDVEDFTDADRYTINTRADAFIRAGFDLATDIPIRAALMHTGIREWVLALAVHHHAVDEWSFPSLLG</sequence>
<dbReference type="GO" id="GO:0044550">
    <property type="term" value="P:secondary metabolite biosynthetic process"/>
    <property type="evidence" value="ECO:0007669"/>
    <property type="project" value="TreeGrafter"/>
</dbReference>
<dbReference type="Pfam" id="PF00668">
    <property type="entry name" value="Condensation"/>
    <property type="match status" value="1"/>
</dbReference>
<evidence type="ECO:0000313" key="6">
    <source>
        <dbReference type="Proteomes" id="UP000297736"/>
    </source>
</evidence>
<dbReference type="InterPro" id="IPR023213">
    <property type="entry name" value="CAT-like_dom_sf"/>
</dbReference>
<gene>
    <name evidence="5" type="ORF">EB834_20595</name>
</gene>
<evidence type="ECO:0000256" key="2">
    <source>
        <dbReference type="ARBA" id="ARBA00022450"/>
    </source>
</evidence>
<protein>
    <submittedName>
        <fullName evidence="5">Non-ribosomal peptide synthetase</fullName>
    </submittedName>
</protein>
<dbReference type="GO" id="GO:0003824">
    <property type="term" value="F:catalytic activity"/>
    <property type="evidence" value="ECO:0007669"/>
    <property type="project" value="InterPro"/>
</dbReference>
<dbReference type="GO" id="GO:0043041">
    <property type="term" value="P:amino acid activation for nonribosomal peptide biosynthetic process"/>
    <property type="evidence" value="ECO:0007669"/>
    <property type="project" value="TreeGrafter"/>
</dbReference>
<dbReference type="EMBL" id="RHFF01000078">
    <property type="protein sequence ID" value="TGD36098.1"/>
    <property type="molecule type" value="Genomic_DNA"/>
</dbReference>
<dbReference type="PANTHER" id="PTHR45527">
    <property type="entry name" value="NONRIBOSOMAL PEPTIDE SYNTHETASE"/>
    <property type="match status" value="1"/>
</dbReference>
<dbReference type="InterPro" id="IPR009081">
    <property type="entry name" value="PP-bd_ACP"/>
</dbReference>
<name>A0A4Z0KFL7_BREAU</name>
<evidence type="ECO:0000313" key="5">
    <source>
        <dbReference type="EMBL" id="TGD36098.1"/>
    </source>
</evidence>
<dbReference type="SUPFAM" id="SSF56801">
    <property type="entry name" value="Acetyl-CoA synthetase-like"/>
    <property type="match status" value="1"/>
</dbReference>
<dbReference type="InterPro" id="IPR036736">
    <property type="entry name" value="ACP-like_sf"/>
</dbReference>
<proteinExistence type="predicted"/>
<dbReference type="GO" id="GO:0005737">
    <property type="term" value="C:cytoplasm"/>
    <property type="evidence" value="ECO:0007669"/>
    <property type="project" value="TreeGrafter"/>
</dbReference>
<dbReference type="SUPFAM" id="SSF47336">
    <property type="entry name" value="ACP-like"/>
    <property type="match status" value="1"/>
</dbReference>
<dbReference type="Gene3D" id="3.30.300.30">
    <property type="match status" value="1"/>
</dbReference>
<keyword evidence="3" id="KW-0597">Phosphoprotein</keyword>
<dbReference type="InterPro" id="IPR001242">
    <property type="entry name" value="Condensation_dom"/>
</dbReference>
<evidence type="ECO:0000256" key="3">
    <source>
        <dbReference type="ARBA" id="ARBA00022553"/>
    </source>
</evidence>
<comment type="cofactor">
    <cofactor evidence="1">
        <name>pantetheine 4'-phosphate</name>
        <dbReference type="ChEBI" id="CHEBI:47942"/>
    </cofactor>
</comment>
<dbReference type="FunFam" id="1.10.1200.10:FF:000005">
    <property type="entry name" value="Nonribosomal peptide synthetase 1"/>
    <property type="match status" value="1"/>
</dbReference>
<dbReference type="SMART" id="SM00823">
    <property type="entry name" value="PKS_PP"/>
    <property type="match status" value="1"/>
</dbReference>